<dbReference type="Pfam" id="PF18556">
    <property type="entry name" value="TetR_C_35"/>
    <property type="match status" value="1"/>
</dbReference>
<dbReference type="PRINTS" id="PR00455">
    <property type="entry name" value="HTHTETR"/>
</dbReference>
<evidence type="ECO:0000256" key="3">
    <source>
        <dbReference type="ARBA" id="ARBA00023163"/>
    </source>
</evidence>
<dbReference type="Pfam" id="PF00440">
    <property type="entry name" value="TetR_N"/>
    <property type="match status" value="1"/>
</dbReference>
<dbReference type="PROSITE" id="PS50977">
    <property type="entry name" value="HTH_TETR_2"/>
    <property type="match status" value="1"/>
</dbReference>
<evidence type="ECO:0000256" key="1">
    <source>
        <dbReference type="ARBA" id="ARBA00023015"/>
    </source>
</evidence>
<sequence>MGTPVRTLRDELLTAAEPLLIERGYRNLRMRDVADAVGVSRQTVYNEFGDKWGLAQALALKDNERFLDGIDEALSAHDDLYGAVRAAVLFTLEEAASDPLTRTVLTGDGSEGLLPLLTTRAEPLLLAANQRIVRHARAKWPELPADELAVITESVVRLTVSHILLPTRDDQEVADSLARLVLRYLGLADRDPAAAG</sequence>
<dbReference type="GO" id="GO:0000976">
    <property type="term" value="F:transcription cis-regulatory region binding"/>
    <property type="evidence" value="ECO:0007669"/>
    <property type="project" value="TreeGrafter"/>
</dbReference>
<dbReference type="InterPro" id="IPR050109">
    <property type="entry name" value="HTH-type_TetR-like_transc_reg"/>
</dbReference>
<keyword evidence="7" id="KW-1185">Reference proteome</keyword>
<reference evidence="6 7" key="1">
    <citation type="submission" date="2018-09" db="EMBL/GenBank/DDBJ databases">
        <title>YIM 75507 draft genome.</title>
        <authorList>
            <person name="Tang S."/>
            <person name="Feng Y."/>
        </authorList>
    </citation>
    <scope>NUCLEOTIDE SEQUENCE [LARGE SCALE GENOMIC DNA]</scope>
    <source>
        <strain evidence="6 7">YIM 75507</strain>
    </source>
</reference>
<dbReference type="GO" id="GO:0003700">
    <property type="term" value="F:DNA-binding transcription factor activity"/>
    <property type="evidence" value="ECO:0007669"/>
    <property type="project" value="TreeGrafter"/>
</dbReference>
<dbReference type="Proteomes" id="UP000265768">
    <property type="component" value="Unassembled WGS sequence"/>
</dbReference>
<keyword evidence="3" id="KW-0804">Transcription</keyword>
<evidence type="ECO:0000256" key="4">
    <source>
        <dbReference type="PROSITE-ProRule" id="PRU00335"/>
    </source>
</evidence>
<dbReference type="InterPro" id="IPR001647">
    <property type="entry name" value="HTH_TetR"/>
</dbReference>
<dbReference type="Gene3D" id="1.10.357.10">
    <property type="entry name" value="Tetracycline Repressor, domain 2"/>
    <property type="match status" value="1"/>
</dbReference>
<dbReference type="PANTHER" id="PTHR30055">
    <property type="entry name" value="HTH-TYPE TRANSCRIPTIONAL REGULATOR RUTR"/>
    <property type="match status" value="1"/>
</dbReference>
<dbReference type="InterPro" id="IPR009057">
    <property type="entry name" value="Homeodomain-like_sf"/>
</dbReference>
<keyword evidence="1" id="KW-0805">Transcription regulation</keyword>
<evidence type="ECO:0000256" key="2">
    <source>
        <dbReference type="ARBA" id="ARBA00023125"/>
    </source>
</evidence>
<evidence type="ECO:0000259" key="5">
    <source>
        <dbReference type="PROSITE" id="PS50977"/>
    </source>
</evidence>
<name>A0A3A4A797_9ACTN</name>
<protein>
    <submittedName>
        <fullName evidence="6">TetR/AcrR family transcriptional regulator</fullName>
    </submittedName>
</protein>
<comment type="caution">
    <text evidence="6">The sequence shown here is derived from an EMBL/GenBank/DDBJ whole genome shotgun (WGS) entry which is preliminary data.</text>
</comment>
<feature type="domain" description="HTH tetR-type" evidence="5">
    <location>
        <begin position="6"/>
        <end position="66"/>
    </location>
</feature>
<dbReference type="AlphaFoldDB" id="A0A3A4A797"/>
<evidence type="ECO:0000313" key="7">
    <source>
        <dbReference type="Proteomes" id="UP000265768"/>
    </source>
</evidence>
<dbReference type="RefSeq" id="WP_119931638.1">
    <property type="nucleotide sequence ID" value="NZ_QZEY01000028.1"/>
</dbReference>
<dbReference type="SUPFAM" id="SSF46689">
    <property type="entry name" value="Homeodomain-like"/>
    <property type="match status" value="1"/>
</dbReference>
<accession>A0A3A4A797</accession>
<organism evidence="6 7">
    <name type="scientific">Bailinhaonella thermotolerans</name>
    <dbReference type="NCBI Taxonomy" id="1070861"/>
    <lineage>
        <taxon>Bacteria</taxon>
        <taxon>Bacillati</taxon>
        <taxon>Actinomycetota</taxon>
        <taxon>Actinomycetes</taxon>
        <taxon>Streptosporangiales</taxon>
        <taxon>Streptosporangiaceae</taxon>
        <taxon>Bailinhaonella</taxon>
    </lineage>
</organism>
<dbReference type="EMBL" id="QZEY01000028">
    <property type="protein sequence ID" value="RJL20825.1"/>
    <property type="molecule type" value="Genomic_DNA"/>
</dbReference>
<evidence type="ECO:0000313" key="6">
    <source>
        <dbReference type="EMBL" id="RJL20825.1"/>
    </source>
</evidence>
<keyword evidence="2 4" id="KW-0238">DNA-binding</keyword>
<gene>
    <name evidence="6" type="ORF">D5H75_38895</name>
</gene>
<dbReference type="OrthoDB" id="4371863at2"/>
<proteinExistence type="predicted"/>
<dbReference type="PANTHER" id="PTHR30055:SF234">
    <property type="entry name" value="HTH-TYPE TRANSCRIPTIONAL REGULATOR BETI"/>
    <property type="match status" value="1"/>
</dbReference>
<feature type="DNA-binding region" description="H-T-H motif" evidence="4">
    <location>
        <begin position="29"/>
        <end position="48"/>
    </location>
</feature>
<dbReference type="InterPro" id="IPR040611">
    <property type="entry name" value="AlkX_C"/>
</dbReference>